<feature type="compositionally biased region" description="Basic residues" evidence="1">
    <location>
        <begin position="42"/>
        <end position="52"/>
    </location>
</feature>
<evidence type="ECO:0000313" key="3">
    <source>
        <dbReference type="EMBL" id="MOY43211.1"/>
    </source>
</evidence>
<organism evidence="3">
    <name type="scientific">Ixodes scapularis</name>
    <name type="common">Black-legged tick</name>
    <name type="synonym">Deer tick</name>
    <dbReference type="NCBI Taxonomy" id="6945"/>
    <lineage>
        <taxon>Eukaryota</taxon>
        <taxon>Metazoa</taxon>
        <taxon>Ecdysozoa</taxon>
        <taxon>Arthropoda</taxon>
        <taxon>Chelicerata</taxon>
        <taxon>Arachnida</taxon>
        <taxon>Acari</taxon>
        <taxon>Parasitiformes</taxon>
        <taxon>Ixodida</taxon>
        <taxon>Ixodoidea</taxon>
        <taxon>Ixodidae</taxon>
        <taxon>Ixodinae</taxon>
        <taxon>Ixodes</taxon>
    </lineage>
</organism>
<dbReference type="EMBL" id="GHJT01009240">
    <property type="protein sequence ID" value="MOY43211.1"/>
    <property type="molecule type" value="Transcribed_RNA"/>
</dbReference>
<feature type="signal peptide" evidence="2">
    <location>
        <begin position="1"/>
        <end position="24"/>
    </location>
</feature>
<evidence type="ECO:0000256" key="1">
    <source>
        <dbReference type="SAM" id="MobiDB-lite"/>
    </source>
</evidence>
<dbReference type="PROSITE" id="PS51257">
    <property type="entry name" value="PROKAR_LIPOPROTEIN"/>
    <property type="match status" value="1"/>
</dbReference>
<feature type="compositionally biased region" description="Low complexity" evidence="1">
    <location>
        <begin position="25"/>
        <end position="41"/>
    </location>
</feature>
<protein>
    <submittedName>
        <fullName evidence="3">Putative secreted protein</fullName>
    </submittedName>
</protein>
<reference evidence="3" key="1">
    <citation type="submission" date="2019-04" db="EMBL/GenBank/DDBJ databases">
        <title>An insight into the mialome of Ixodes scapularis.</title>
        <authorList>
            <person name="Ribeiro J.M."/>
            <person name="Mather T.N."/>
            <person name="Karim S."/>
        </authorList>
    </citation>
    <scope>NUCLEOTIDE SEQUENCE</scope>
</reference>
<accession>A0A4D5S2U0</accession>
<feature type="chain" id="PRO_5020037344" evidence="2">
    <location>
        <begin position="25"/>
        <end position="67"/>
    </location>
</feature>
<name>A0A4D5S2U0_IXOSC</name>
<sequence length="67" mass="7380">MRRASRSRPPWTICWSSLASSAAASTSSCGASPLPASSRARCSPRSRRRKTQRALLVRRDSSTTKWS</sequence>
<keyword evidence="2" id="KW-0732">Signal</keyword>
<evidence type="ECO:0000256" key="2">
    <source>
        <dbReference type="SAM" id="SignalP"/>
    </source>
</evidence>
<dbReference type="AlphaFoldDB" id="A0A4D5S2U0"/>
<proteinExistence type="predicted"/>
<feature type="compositionally biased region" description="Basic and acidic residues" evidence="1">
    <location>
        <begin position="57"/>
        <end position="67"/>
    </location>
</feature>
<feature type="region of interest" description="Disordered" evidence="1">
    <location>
        <begin position="25"/>
        <end position="67"/>
    </location>
</feature>